<reference evidence="1" key="1">
    <citation type="journal article" date="2023" name="Mol. Phylogenet. Evol.">
        <title>Genome-scale phylogeny and comparative genomics of the fungal order Sordariales.</title>
        <authorList>
            <person name="Hensen N."/>
            <person name="Bonometti L."/>
            <person name="Westerberg I."/>
            <person name="Brannstrom I.O."/>
            <person name="Guillou S."/>
            <person name="Cros-Aarteil S."/>
            <person name="Calhoun S."/>
            <person name="Haridas S."/>
            <person name="Kuo A."/>
            <person name="Mondo S."/>
            <person name="Pangilinan J."/>
            <person name="Riley R."/>
            <person name="LaButti K."/>
            <person name="Andreopoulos B."/>
            <person name="Lipzen A."/>
            <person name="Chen C."/>
            <person name="Yan M."/>
            <person name="Daum C."/>
            <person name="Ng V."/>
            <person name="Clum A."/>
            <person name="Steindorff A."/>
            <person name="Ohm R.A."/>
            <person name="Martin F."/>
            <person name="Silar P."/>
            <person name="Natvig D.O."/>
            <person name="Lalanne C."/>
            <person name="Gautier V."/>
            <person name="Ament-Velasquez S.L."/>
            <person name="Kruys A."/>
            <person name="Hutchinson M.I."/>
            <person name="Powell A.J."/>
            <person name="Barry K."/>
            <person name="Miller A.N."/>
            <person name="Grigoriev I.V."/>
            <person name="Debuchy R."/>
            <person name="Gladieux P."/>
            <person name="Hiltunen Thoren M."/>
            <person name="Johannesson H."/>
        </authorList>
    </citation>
    <scope>NUCLEOTIDE SEQUENCE</scope>
    <source>
        <strain evidence="1">CBS 958.72</strain>
    </source>
</reference>
<gene>
    <name evidence="1" type="ORF">B0T24DRAFT_389717</name>
</gene>
<sequence>MSLPSPLSVGDIILLGKAAYRVARALSSGSRSAPAEFSEVQALLFSLTESFDLLAKTSATQNEEDRGSADVPQDSPRKELWLEKQPELANILINCRDVLGHLETFVDKYTMIDPTVTNEGTGTRSLRGDLKRNWKKVMWTKEAEEISKLKQTLIAHTNSLHLAIAIMNGDRQASTQGQVGKIHGKLDEIYEWFLANLKKDAGESSTSASTPKKAGEPAGPTARFSLYHQKVPGNLARDMDLICPQATFNPVLLGEKLPSDLPSLTPLFCCHCTKSRLSGNVEDHAARLRFYLLPTSLVIRLTDQSSNNNWHLYVGSALSSSPVSIVVTPLHPAYISEIERAAAQIGTFQATRNSTTDELPGFLVQNSPHEISILASRAHVHHLSAKLLTICLTARGVCLAVEHIEALQVLQYASTSLPSAGGVSSEAEPLDAILFDQGPSDRFVSQQSYQILFACRRKSFGAQIERYSIHVTHDCTVSDGRGPRFVTIGTATCVHNKGTGTDTKSIKCDEVEFEFSDSSAAREYYLIIVEAKKALLVQYLQGVRHGDCLVYEREMGDIVMGHLVLADAQLRVVRDLSSNKYRLIVVRRDRVGSVCFGLTDEFLDRLANDMEPQTKIPIAQFVSVGEDGVSIVSRPIEVGRILLGGDVNLALRLK</sequence>
<evidence type="ECO:0000313" key="2">
    <source>
        <dbReference type="Proteomes" id="UP001287356"/>
    </source>
</evidence>
<evidence type="ECO:0000313" key="1">
    <source>
        <dbReference type="EMBL" id="KAK3367387.1"/>
    </source>
</evidence>
<dbReference type="PANTHER" id="PTHR38886">
    <property type="entry name" value="SESA DOMAIN-CONTAINING PROTEIN"/>
    <property type="match status" value="1"/>
</dbReference>
<accession>A0AAE0K0H8</accession>
<dbReference type="EMBL" id="JAULSN010000007">
    <property type="protein sequence ID" value="KAK3367387.1"/>
    <property type="molecule type" value="Genomic_DNA"/>
</dbReference>
<comment type="caution">
    <text evidence="1">The sequence shown here is derived from an EMBL/GenBank/DDBJ whole genome shotgun (WGS) entry which is preliminary data.</text>
</comment>
<protein>
    <submittedName>
        <fullName evidence="1">Uncharacterized protein</fullName>
    </submittedName>
</protein>
<organism evidence="1 2">
    <name type="scientific">Lasiosphaeria ovina</name>
    <dbReference type="NCBI Taxonomy" id="92902"/>
    <lineage>
        <taxon>Eukaryota</taxon>
        <taxon>Fungi</taxon>
        <taxon>Dikarya</taxon>
        <taxon>Ascomycota</taxon>
        <taxon>Pezizomycotina</taxon>
        <taxon>Sordariomycetes</taxon>
        <taxon>Sordariomycetidae</taxon>
        <taxon>Sordariales</taxon>
        <taxon>Lasiosphaeriaceae</taxon>
        <taxon>Lasiosphaeria</taxon>
    </lineage>
</organism>
<dbReference type="PANTHER" id="PTHR38886:SF1">
    <property type="entry name" value="NACHT-NTPASE AND P-LOOP NTPASES N-TERMINAL DOMAIN-CONTAINING PROTEIN"/>
    <property type="match status" value="1"/>
</dbReference>
<name>A0AAE0K0H8_9PEZI</name>
<proteinExistence type="predicted"/>
<dbReference type="AlphaFoldDB" id="A0AAE0K0H8"/>
<reference evidence="1" key="2">
    <citation type="submission" date="2023-06" db="EMBL/GenBank/DDBJ databases">
        <authorList>
            <consortium name="Lawrence Berkeley National Laboratory"/>
            <person name="Haridas S."/>
            <person name="Hensen N."/>
            <person name="Bonometti L."/>
            <person name="Westerberg I."/>
            <person name="Brannstrom I.O."/>
            <person name="Guillou S."/>
            <person name="Cros-Aarteil S."/>
            <person name="Calhoun S."/>
            <person name="Kuo A."/>
            <person name="Mondo S."/>
            <person name="Pangilinan J."/>
            <person name="Riley R."/>
            <person name="Labutti K."/>
            <person name="Andreopoulos B."/>
            <person name="Lipzen A."/>
            <person name="Chen C."/>
            <person name="Yanf M."/>
            <person name="Daum C."/>
            <person name="Ng V."/>
            <person name="Clum A."/>
            <person name="Steindorff A."/>
            <person name="Ohm R."/>
            <person name="Martin F."/>
            <person name="Silar P."/>
            <person name="Natvig D."/>
            <person name="Lalanne C."/>
            <person name="Gautier V."/>
            <person name="Ament-Velasquez S.L."/>
            <person name="Kruys A."/>
            <person name="Hutchinson M.I."/>
            <person name="Powell A.J."/>
            <person name="Barry K."/>
            <person name="Miller A.N."/>
            <person name="Grigoriev I.V."/>
            <person name="Debuchy R."/>
            <person name="Gladieux P."/>
            <person name="Thoren M.H."/>
            <person name="Johannesson H."/>
        </authorList>
    </citation>
    <scope>NUCLEOTIDE SEQUENCE</scope>
    <source>
        <strain evidence="1">CBS 958.72</strain>
    </source>
</reference>
<dbReference type="Proteomes" id="UP001287356">
    <property type="component" value="Unassembled WGS sequence"/>
</dbReference>
<keyword evidence="2" id="KW-1185">Reference proteome</keyword>